<sequence>MNPLKRGDFCHFIVFFFFQNNNKRATCEFVYGIISDSNKKVFDKKGA</sequence>
<accession>I9QLZ1</accession>
<reference evidence="1 2" key="1">
    <citation type="journal article" date="2013" name="Pathog. Dis.">
        <title>Genome sequences of 65 Helicobacter pylori strains isolated from asymptomatic individuals and patients with gastric cancer, peptic ulcer disease, or gastritis.</title>
        <authorList>
            <person name="Blanchard T.G."/>
            <person name="Czinn S.J."/>
            <person name="Correa P."/>
            <person name="Nakazawa T."/>
            <person name="Keelan M."/>
            <person name="Morningstar L."/>
            <person name="Santana-Cruz I."/>
            <person name="Maroo A."/>
            <person name="McCracken C."/>
            <person name="Shefchek K."/>
            <person name="Daugherty S."/>
            <person name="Song Y."/>
            <person name="Fraser C.M."/>
            <person name="Fricke W.F."/>
        </authorList>
    </citation>
    <scope>NUCLEOTIDE SEQUENCE [LARGE SCALE GENOMIC DNA]</scope>
    <source>
        <strain evidence="1 2">NQ4053</strain>
    </source>
</reference>
<evidence type="ECO:0000313" key="1">
    <source>
        <dbReference type="EMBL" id="EJB35516.1"/>
    </source>
</evidence>
<proteinExistence type="predicted"/>
<gene>
    <name evidence="1" type="ORF">HPNQ4053_0302</name>
</gene>
<protein>
    <submittedName>
        <fullName evidence="1">Uncharacterized protein</fullName>
    </submittedName>
</protein>
<dbReference type="AlphaFoldDB" id="I9QLZ1"/>
<dbReference type="Proteomes" id="UP000004260">
    <property type="component" value="Unassembled WGS sequence"/>
</dbReference>
<dbReference type="EMBL" id="AKNV01000002">
    <property type="protein sequence ID" value="EJB35516.1"/>
    <property type="molecule type" value="Genomic_DNA"/>
</dbReference>
<evidence type="ECO:0000313" key="2">
    <source>
        <dbReference type="Proteomes" id="UP000004260"/>
    </source>
</evidence>
<comment type="caution">
    <text evidence="1">The sequence shown here is derived from an EMBL/GenBank/DDBJ whole genome shotgun (WGS) entry which is preliminary data.</text>
</comment>
<name>I9QLZ1_HELPX</name>
<organism evidence="1 2">
    <name type="scientific">Helicobacter pylori NQ4053</name>
    <dbReference type="NCBI Taxonomy" id="992027"/>
    <lineage>
        <taxon>Bacteria</taxon>
        <taxon>Pseudomonadati</taxon>
        <taxon>Campylobacterota</taxon>
        <taxon>Epsilonproteobacteria</taxon>
        <taxon>Campylobacterales</taxon>
        <taxon>Helicobacteraceae</taxon>
        <taxon>Helicobacter</taxon>
    </lineage>
</organism>